<dbReference type="PANTHER" id="PTHR35936:SF25">
    <property type="entry name" value="ABC TRANSPORTER SUBSTRATE-BINDING PROTEIN"/>
    <property type="match status" value="1"/>
</dbReference>
<dbReference type="KEGG" id="dhy:DESAM_21505"/>
<dbReference type="PATRIC" id="fig|1121451.3.peg.1744"/>
<feature type="domain" description="Solute-binding protein family 3/N-terminal" evidence="3">
    <location>
        <begin position="30"/>
        <end position="245"/>
    </location>
</feature>
<dbReference type="PANTHER" id="PTHR35936">
    <property type="entry name" value="MEMBRANE-BOUND LYTIC MUREIN TRANSGLYCOSYLASE F"/>
    <property type="match status" value="1"/>
</dbReference>
<keyword evidence="1 2" id="KW-0732">Signal</keyword>
<dbReference type="Proteomes" id="UP000010808">
    <property type="component" value="Chromosome"/>
</dbReference>
<evidence type="ECO:0000256" key="1">
    <source>
        <dbReference type="ARBA" id="ARBA00022729"/>
    </source>
</evidence>
<feature type="chain" id="PRO_5003947215" description="Solute-binding protein family 3/N-terminal domain-containing protein" evidence="2">
    <location>
        <begin position="23"/>
        <end position="249"/>
    </location>
</feature>
<keyword evidence="5" id="KW-1185">Reference proteome</keyword>
<dbReference type="InterPro" id="IPR001638">
    <property type="entry name" value="Solute-binding_3/MltF_N"/>
</dbReference>
<reference evidence="4 5" key="1">
    <citation type="submission" date="2012-10" db="EMBL/GenBank/DDBJ databases">
        <authorList>
            <person name="Genoscope - CEA"/>
        </authorList>
    </citation>
    <scope>NUCLEOTIDE SEQUENCE [LARGE SCALE GENOMIC DNA]</scope>
    <source>
        <strain evidence="5">AM13 / DSM 14728</strain>
    </source>
</reference>
<evidence type="ECO:0000259" key="3">
    <source>
        <dbReference type="SMART" id="SM00062"/>
    </source>
</evidence>
<name>L0RC35_9BACT</name>
<dbReference type="SMART" id="SM00062">
    <property type="entry name" value="PBPb"/>
    <property type="match status" value="1"/>
</dbReference>
<feature type="signal peptide" evidence="2">
    <location>
        <begin position="1"/>
        <end position="22"/>
    </location>
</feature>
<evidence type="ECO:0000313" key="4">
    <source>
        <dbReference type="EMBL" id="CCO23782.1"/>
    </source>
</evidence>
<dbReference type="AlphaFoldDB" id="L0RC35"/>
<dbReference type="EMBL" id="FO203522">
    <property type="protein sequence ID" value="CCO23782.1"/>
    <property type="molecule type" value="Genomic_DNA"/>
</dbReference>
<proteinExistence type="predicted"/>
<protein>
    <recommendedName>
        <fullName evidence="3">Solute-binding protein family 3/N-terminal domain-containing protein</fullName>
    </recommendedName>
</protein>
<dbReference type="eggNOG" id="COG0834">
    <property type="taxonomic scope" value="Bacteria"/>
</dbReference>
<dbReference type="RefSeq" id="WP_015336385.1">
    <property type="nucleotide sequence ID" value="NC_020055.1"/>
</dbReference>
<organism evidence="4 5">
    <name type="scientific">Maridesulfovibrio hydrothermalis AM13 = DSM 14728</name>
    <dbReference type="NCBI Taxonomy" id="1121451"/>
    <lineage>
        <taxon>Bacteria</taxon>
        <taxon>Pseudomonadati</taxon>
        <taxon>Thermodesulfobacteriota</taxon>
        <taxon>Desulfovibrionia</taxon>
        <taxon>Desulfovibrionales</taxon>
        <taxon>Desulfovibrionaceae</taxon>
        <taxon>Maridesulfovibrio</taxon>
    </lineage>
</organism>
<gene>
    <name evidence="4" type="ORF">DESAM_21505</name>
</gene>
<evidence type="ECO:0000313" key="5">
    <source>
        <dbReference type="Proteomes" id="UP000010808"/>
    </source>
</evidence>
<dbReference type="OrthoDB" id="5459965at2"/>
<evidence type="ECO:0000256" key="2">
    <source>
        <dbReference type="SAM" id="SignalP"/>
    </source>
</evidence>
<dbReference type="HOGENOM" id="CLU_064076_12_0_7"/>
<accession>L0RC35</accession>
<dbReference type="STRING" id="1121451.DESAM_21505"/>
<sequence length="249" mass="28007">MRSLKIIIFVAPFLLLTTLFSANESNAGKVITFASYKIPMLVENESEGILSEIIQTACKRLNVVPHIKIYPPKRALKSFYNQKVEGIFPSLDIPDSKNAYKTIPIHHKTAFAFTVKSKTPPANISELKGLIIGLTRGYSYPKSITENPLIKVDWADSFPASLNKLLLGRIDCFIGDPDITIKVIQKMHLQLSYNLKHPLFKEPAVIAFQRTPKGAMQAKDFNRVLKNMEKDGTMAKIKFRLLDVAHLNP</sequence>
<dbReference type="Gene3D" id="3.40.190.10">
    <property type="entry name" value="Periplasmic binding protein-like II"/>
    <property type="match status" value="2"/>
</dbReference>
<dbReference type="SUPFAM" id="SSF53850">
    <property type="entry name" value="Periplasmic binding protein-like II"/>
    <property type="match status" value="1"/>
</dbReference>